<name>A0A8I1KJI6_9HYPH</name>
<dbReference type="RefSeq" id="WP_052037576.1">
    <property type="nucleotide sequence ID" value="NZ_JAEMUK010000018.1"/>
</dbReference>
<dbReference type="SUPFAM" id="SSF51658">
    <property type="entry name" value="Xylose isomerase-like"/>
    <property type="match status" value="1"/>
</dbReference>
<dbReference type="Pfam" id="PF01261">
    <property type="entry name" value="AP_endonuc_2"/>
    <property type="match status" value="1"/>
</dbReference>
<dbReference type="AlphaFoldDB" id="A0A8I1KJI6"/>
<feature type="domain" description="Xylose isomerase-like TIM barrel" evidence="1">
    <location>
        <begin position="26"/>
        <end position="277"/>
    </location>
</feature>
<sequence length="306" mass="32607">MAVIGGVGFASAACEDPDFEALRRNLDLAEELGVGVVELPLFALDIIAGGRVLPDQMKRLAQAIGTRPFAFTAHGPVGVNAMDSPDLLARHRIVAEAAIAAAAELGVFRIVMHTGHIARADEGQIETAYARQRDVFRAFADVAARGGMSLAIENIYVPDRGRIAPLPSRIAREIAAIAHPNVTGCLDFAHAALACAADGADFVTEAGALGRAAAHLHLHDCFADPADMAVFVPSERVAYGLGDLHLPLGWGNLPWLSLMEELVFLPDALFLLELSAQYRFALPDGVARARDLAATYGRAQQRRFEG</sequence>
<reference evidence="2 3" key="1">
    <citation type="submission" date="2020-12" db="EMBL/GenBank/DDBJ databases">
        <title>Revised draft genomes of Rhodomicrobium vannielii ATCC 17100 and Rhodomicrobium udaipurense JA643.</title>
        <authorList>
            <person name="Conners E.M."/>
            <person name="Davenport E.J."/>
            <person name="Bose A."/>
        </authorList>
    </citation>
    <scope>NUCLEOTIDE SEQUENCE [LARGE SCALE GENOMIC DNA]</scope>
    <source>
        <strain evidence="2 3">JA643</strain>
    </source>
</reference>
<dbReference type="Gene3D" id="3.20.20.150">
    <property type="entry name" value="Divalent-metal-dependent TIM barrel enzymes"/>
    <property type="match status" value="1"/>
</dbReference>
<evidence type="ECO:0000313" key="3">
    <source>
        <dbReference type="Proteomes" id="UP000623250"/>
    </source>
</evidence>
<dbReference type="EMBL" id="JAEMUK010000018">
    <property type="protein sequence ID" value="MBJ7543822.1"/>
    <property type="molecule type" value="Genomic_DNA"/>
</dbReference>
<dbReference type="PANTHER" id="PTHR12110:SF53">
    <property type="entry name" value="BLR5974 PROTEIN"/>
    <property type="match status" value="1"/>
</dbReference>
<keyword evidence="3" id="KW-1185">Reference proteome</keyword>
<dbReference type="PANTHER" id="PTHR12110">
    <property type="entry name" value="HYDROXYPYRUVATE ISOMERASE"/>
    <property type="match status" value="1"/>
</dbReference>
<gene>
    <name evidence="2" type="ORF">JDN41_09635</name>
</gene>
<accession>A0A8I1KJI6</accession>
<evidence type="ECO:0000313" key="2">
    <source>
        <dbReference type="EMBL" id="MBJ7543822.1"/>
    </source>
</evidence>
<organism evidence="2 3">
    <name type="scientific">Rhodomicrobium udaipurense</name>
    <dbReference type="NCBI Taxonomy" id="1202716"/>
    <lineage>
        <taxon>Bacteria</taxon>
        <taxon>Pseudomonadati</taxon>
        <taxon>Pseudomonadota</taxon>
        <taxon>Alphaproteobacteria</taxon>
        <taxon>Hyphomicrobiales</taxon>
        <taxon>Hyphomicrobiaceae</taxon>
        <taxon>Rhodomicrobium</taxon>
    </lineage>
</organism>
<dbReference type="InterPro" id="IPR036237">
    <property type="entry name" value="Xyl_isomerase-like_sf"/>
</dbReference>
<dbReference type="InterPro" id="IPR013022">
    <property type="entry name" value="Xyl_isomerase-like_TIM-brl"/>
</dbReference>
<dbReference type="InterPro" id="IPR050312">
    <property type="entry name" value="IolE/XylAMocC-like"/>
</dbReference>
<evidence type="ECO:0000259" key="1">
    <source>
        <dbReference type="Pfam" id="PF01261"/>
    </source>
</evidence>
<dbReference type="Proteomes" id="UP000623250">
    <property type="component" value="Unassembled WGS sequence"/>
</dbReference>
<dbReference type="GO" id="GO:0016853">
    <property type="term" value="F:isomerase activity"/>
    <property type="evidence" value="ECO:0007669"/>
    <property type="project" value="UniProtKB-KW"/>
</dbReference>
<protein>
    <submittedName>
        <fullName evidence="2">Sugar phosphate isomerase/epimerase</fullName>
    </submittedName>
</protein>
<comment type="caution">
    <text evidence="2">The sequence shown here is derived from an EMBL/GenBank/DDBJ whole genome shotgun (WGS) entry which is preliminary data.</text>
</comment>
<keyword evidence="2" id="KW-0413">Isomerase</keyword>
<proteinExistence type="predicted"/>